<reference evidence="3 4" key="1">
    <citation type="journal article" date="2016" name="Nat. Commun.">
        <title>Thousands of microbial genomes shed light on interconnected biogeochemical processes in an aquifer system.</title>
        <authorList>
            <person name="Anantharaman K."/>
            <person name="Brown C.T."/>
            <person name="Hug L.A."/>
            <person name="Sharon I."/>
            <person name="Castelle C.J."/>
            <person name="Probst A.J."/>
            <person name="Thomas B.C."/>
            <person name="Singh A."/>
            <person name="Wilkins M.J."/>
            <person name="Karaoz U."/>
            <person name="Brodie E.L."/>
            <person name="Williams K.H."/>
            <person name="Hubbard S.S."/>
            <person name="Banfield J.F."/>
        </authorList>
    </citation>
    <scope>NUCLEOTIDE SEQUENCE [LARGE SCALE GENOMIC DNA]</scope>
</reference>
<dbReference type="NCBIfam" id="TIGR00696">
    <property type="entry name" value="wecG_tagA_cpsF"/>
    <property type="match status" value="1"/>
</dbReference>
<dbReference type="CDD" id="cd06533">
    <property type="entry name" value="Glyco_transf_WecG_TagA"/>
    <property type="match status" value="1"/>
</dbReference>
<gene>
    <name evidence="3" type="ORF">A2983_04715</name>
</gene>
<keyword evidence="1" id="KW-0328">Glycosyltransferase</keyword>
<accession>A0A1F6N454</accession>
<dbReference type="InterPro" id="IPR004629">
    <property type="entry name" value="WecG_TagA_CpsF"/>
</dbReference>
<evidence type="ECO:0000256" key="1">
    <source>
        <dbReference type="ARBA" id="ARBA00022676"/>
    </source>
</evidence>
<evidence type="ECO:0000256" key="2">
    <source>
        <dbReference type="ARBA" id="ARBA00022679"/>
    </source>
</evidence>
<dbReference type="EMBL" id="MFQH01000010">
    <property type="protein sequence ID" value="OGH78443.1"/>
    <property type="molecule type" value="Genomic_DNA"/>
</dbReference>
<dbReference type="PANTHER" id="PTHR34136:SF1">
    <property type="entry name" value="UDP-N-ACETYL-D-MANNOSAMINURONIC ACID TRANSFERASE"/>
    <property type="match status" value="1"/>
</dbReference>
<protein>
    <recommendedName>
        <fullName evidence="5">Glycosyl transferase</fullName>
    </recommendedName>
</protein>
<comment type="caution">
    <text evidence="3">The sequence shown here is derived from an EMBL/GenBank/DDBJ whole genome shotgun (WGS) entry which is preliminary data.</text>
</comment>
<dbReference type="Pfam" id="PF03808">
    <property type="entry name" value="Glyco_tran_WecG"/>
    <property type="match status" value="1"/>
</dbReference>
<evidence type="ECO:0000313" key="3">
    <source>
        <dbReference type="EMBL" id="OGH78443.1"/>
    </source>
</evidence>
<dbReference type="GO" id="GO:0016758">
    <property type="term" value="F:hexosyltransferase activity"/>
    <property type="evidence" value="ECO:0007669"/>
    <property type="project" value="TreeGrafter"/>
</dbReference>
<dbReference type="PANTHER" id="PTHR34136">
    <property type="match status" value="1"/>
</dbReference>
<dbReference type="Proteomes" id="UP000177040">
    <property type="component" value="Unassembled WGS sequence"/>
</dbReference>
<keyword evidence="2" id="KW-0808">Transferase</keyword>
<evidence type="ECO:0000313" key="4">
    <source>
        <dbReference type="Proteomes" id="UP000177040"/>
    </source>
</evidence>
<sequence length="251" mass="28610">MSNREILGVKINLVNKTEALQLAQNFLYSSKPNAIFTPNPEMLVEASRDLEFKNILNQGDLNICDGFGLKLVAPKLTRISGADFMLDLCALAEQEQKSVYLLGSDDSEIVEKAGQNLQQKFSRLKIAGTDHGYVIELVKTEQGSILQYNKDERAETIHRIIMSAPDILLVAFGHNKQEKWIMENVNELPSVKIAMGVGGAFDYLSGKIKRAPKIFQKIGMEWLWRLINEPKRIKRIWNATFVFLYYFLRNK</sequence>
<evidence type="ECO:0008006" key="5">
    <source>
        <dbReference type="Google" id="ProtNLM"/>
    </source>
</evidence>
<organism evidence="3 4">
    <name type="scientific">Candidatus Magasanikbacteria bacterium RIFCSPLOWO2_01_FULL_40_15</name>
    <dbReference type="NCBI Taxonomy" id="1798686"/>
    <lineage>
        <taxon>Bacteria</taxon>
        <taxon>Candidatus Magasanikiibacteriota</taxon>
    </lineage>
</organism>
<dbReference type="AlphaFoldDB" id="A0A1F6N454"/>
<name>A0A1F6N454_9BACT</name>
<proteinExistence type="predicted"/>